<dbReference type="PANTHER" id="PTHR42697">
    <property type="entry name" value="ENDONUCLEASE 8"/>
    <property type="match status" value="1"/>
</dbReference>
<dbReference type="OrthoDB" id="5505at2759"/>
<dbReference type="Gene3D" id="3.20.190.10">
    <property type="entry name" value="MutM-like, N-terminal"/>
    <property type="match status" value="1"/>
</dbReference>
<dbReference type="Pfam" id="PF06831">
    <property type="entry name" value="H2TH"/>
    <property type="match status" value="1"/>
</dbReference>
<keyword evidence="12" id="KW-0255">Endonuclease</keyword>
<dbReference type="InterPro" id="IPR035937">
    <property type="entry name" value="FPG_N"/>
</dbReference>
<evidence type="ECO:0000259" key="11">
    <source>
        <dbReference type="PROSITE" id="PS50800"/>
    </source>
</evidence>
<dbReference type="InterPro" id="IPR036361">
    <property type="entry name" value="SAP_dom_sf"/>
</dbReference>
<feature type="domain" description="SAP" evidence="11">
    <location>
        <begin position="377"/>
        <end position="411"/>
    </location>
</feature>
<comment type="caution">
    <text evidence="12">The sequence shown here is derived from an EMBL/GenBank/DDBJ whole genome shotgun (WGS) entry which is preliminary data.</text>
</comment>
<dbReference type="GO" id="GO:0008270">
    <property type="term" value="F:zinc ion binding"/>
    <property type="evidence" value="ECO:0007669"/>
    <property type="project" value="InterPro"/>
</dbReference>
<reference evidence="13" key="1">
    <citation type="journal article" date="2019" name="Nat. Commun.">
        <title>Expansion of phycobilisome linker gene families in mesophilic red algae.</title>
        <authorList>
            <person name="Lee J."/>
            <person name="Kim D."/>
            <person name="Bhattacharya D."/>
            <person name="Yoon H.S."/>
        </authorList>
    </citation>
    <scope>NUCLEOTIDE SEQUENCE [LARGE SCALE GENOMIC DNA]</scope>
    <source>
        <strain evidence="13">CCMP 1328</strain>
    </source>
</reference>
<keyword evidence="12" id="KW-0540">Nuclease</keyword>
<feature type="region of interest" description="Disordered" evidence="10">
    <location>
        <begin position="510"/>
        <end position="563"/>
    </location>
</feature>
<dbReference type="EMBL" id="VRMN01000004">
    <property type="protein sequence ID" value="KAA8495173.1"/>
    <property type="molecule type" value="Genomic_DNA"/>
</dbReference>
<dbReference type="InterPro" id="IPR010979">
    <property type="entry name" value="Ribosomal_uS13-like_H2TH"/>
</dbReference>
<dbReference type="EC" id="4.2.99.18" evidence="2"/>
<evidence type="ECO:0000256" key="1">
    <source>
        <dbReference type="ARBA" id="ARBA00009409"/>
    </source>
</evidence>
<dbReference type="GO" id="GO:0000703">
    <property type="term" value="F:oxidized pyrimidine nucleobase lesion DNA N-glycosylase activity"/>
    <property type="evidence" value="ECO:0007669"/>
    <property type="project" value="TreeGrafter"/>
</dbReference>
<dbReference type="Pfam" id="PF02037">
    <property type="entry name" value="SAP"/>
    <property type="match status" value="1"/>
</dbReference>
<dbReference type="GO" id="GO:0003684">
    <property type="term" value="F:damaged DNA binding"/>
    <property type="evidence" value="ECO:0007669"/>
    <property type="project" value="InterPro"/>
</dbReference>
<evidence type="ECO:0000313" key="12">
    <source>
        <dbReference type="EMBL" id="KAA8495173.1"/>
    </source>
</evidence>
<evidence type="ECO:0000256" key="9">
    <source>
        <dbReference type="ARBA" id="ARBA00023295"/>
    </source>
</evidence>
<dbReference type="GO" id="GO:0006284">
    <property type="term" value="P:base-excision repair"/>
    <property type="evidence" value="ECO:0007669"/>
    <property type="project" value="InterPro"/>
</dbReference>
<keyword evidence="9" id="KW-0326">Glycosidase</keyword>
<evidence type="ECO:0000256" key="5">
    <source>
        <dbReference type="ARBA" id="ARBA00023125"/>
    </source>
</evidence>
<dbReference type="SUPFAM" id="SSF68906">
    <property type="entry name" value="SAP domain"/>
    <property type="match status" value="1"/>
</dbReference>
<evidence type="ECO:0000313" key="13">
    <source>
        <dbReference type="Proteomes" id="UP000324585"/>
    </source>
</evidence>
<dbReference type="PANTHER" id="PTHR42697:SF1">
    <property type="entry name" value="ENDONUCLEASE 8"/>
    <property type="match status" value="1"/>
</dbReference>
<dbReference type="SMART" id="SM01232">
    <property type="entry name" value="H2TH"/>
    <property type="match status" value="1"/>
</dbReference>
<proteinExistence type="inferred from homology"/>
<keyword evidence="7" id="KW-0456">Lyase</keyword>
<evidence type="ECO:0000256" key="2">
    <source>
        <dbReference type="ARBA" id="ARBA00012720"/>
    </source>
</evidence>
<evidence type="ECO:0000256" key="3">
    <source>
        <dbReference type="ARBA" id="ARBA00022763"/>
    </source>
</evidence>
<gene>
    <name evidence="12" type="ORF">FVE85_3414</name>
</gene>
<dbReference type="InterPro" id="IPR015886">
    <property type="entry name" value="H2TH_FPG"/>
</dbReference>
<dbReference type="PROSITE" id="PS50800">
    <property type="entry name" value="SAP"/>
    <property type="match status" value="1"/>
</dbReference>
<keyword evidence="4" id="KW-0378">Hydrolase</keyword>
<dbReference type="AlphaFoldDB" id="A0A5J4YWY3"/>
<keyword evidence="5" id="KW-0238">DNA-binding</keyword>
<dbReference type="SMART" id="SM00898">
    <property type="entry name" value="Fapy_DNA_glyco"/>
    <property type="match status" value="1"/>
</dbReference>
<keyword evidence="13" id="KW-1185">Reference proteome</keyword>
<evidence type="ECO:0000256" key="6">
    <source>
        <dbReference type="ARBA" id="ARBA00023204"/>
    </source>
</evidence>
<dbReference type="InterPro" id="IPR003034">
    <property type="entry name" value="SAP_dom"/>
</dbReference>
<evidence type="ECO:0000256" key="7">
    <source>
        <dbReference type="ARBA" id="ARBA00023239"/>
    </source>
</evidence>
<sequence length="563" mass="60894">MRAPTGSVLGAESESGSTRRLCWVLAPVPPSLFTCDARRRAPSATSGAHCNRGFRISMVEGHQTQRLAARHRRTLLGLKFDASSPNGRFTEGAKLIHGQTLHQIEAHGKNLFYFFGGAGPVQRLPCAPVPVAGASEASAGIADNCTVVHVHFGMSGQFKTMKPPGAAPTPTTRLRLVHENNLVAHVSAMTLNHGPLEYYWSKVRKLGPDPLREDADVDTVWRKVSESKKSIGLLLMDQSVVAGIGNIYRAEILFKAGVHPDRPGRELSRDEFDRVWAHSVLLLQRGFMSGSILTVDPAEAQRLGAPWTRRYIYNHSTCGRCRGAIRTWDIATRTAYACEVCQPLHGASQKLNAVIADPTTLFKSHCAPEGPALRETLQVMTVTGLKDRLRALGMPLHGRKEELVDRLVAAIDSPLLAVASAGEMAAFGKVRPGFLHLLGSEATEAMLGEEHDDLASEPSLRASDDEQDEVLPGVAQMDMQSAQAAALEKERAGESRAVEHVALLEVDDALENLASRPTAKRRRGIQGPKAADRAPAGTGTGALDLRARKPRRGAAGRRETQAK</sequence>
<dbReference type="Proteomes" id="UP000324585">
    <property type="component" value="Unassembled WGS sequence"/>
</dbReference>
<protein>
    <recommendedName>
        <fullName evidence="2">DNA-(apurinic or apyrimidinic site) lyase</fullName>
        <ecNumber evidence="2">4.2.99.18</ecNumber>
    </recommendedName>
</protein>
<dbReference type="Gene3D" id="1.10.720.30">
    <property type="entry name" value="SAP domain"/>
    <property type="match status" value="1"/>
</dbReference>
<evidence type="ECO:0000256" key="10">
    <source>
        <dbReference type="SAM" id="MobiDB-lite"/>
    </source>
</evidence>
<keyword evidence="3" id="KW-0227">DNA damage</keyword>
<evidence type="ECO:0000256" key="8">
    <source>
        <dbReference type="ARBA" id="ARBA00023268"/>
    </source>
</evidence>
<name>A0A5J4YWY3_PORPP</name>
<keyword evidence="8" id="KW-0511">Multifunctional enzyme</keyword>
<dbReference type="SUPFAM" id="SSF46946">
    <property type="entry name" value="S13-like H2TH domain"/>
    <property type="match status" value="1"/>
</dbReference>
<dbReference type="GO" id="GO:0140078">
    <property type="term" value="F:class I DNA-(apurinic or apyrimidinic site) endonuclease activity"/>
    <property type="evidence" value="ECO:0007669"/>
    <property type="project" value="UniProtKB-EC"/>
</dbReference>
<dbReference type="InterPro" id="IPR012319">
    <property type="entry name" value="FPG_cat"/>
</dbReference>
<dbReference type="Gene3D" id="1.10.8.50">
    <property type="match status" value="1"/>
</dbReference>
<evidence type="ECO:0000256" key="4">
    <source>
        <dbReference type="ARBA" id="ARBA00022801"/>
    </source>
</evidence>
<keyword evidence="6" id="KW-0234">DNA repair</keyword>
<organism evidence="12 13">
    <name type="scientific">Porphyridium purpureum</name>
    <name type="common">Red alga</name>
    <name type="synonym">Porphyridium cruentum</name>
    <dbReference type="NCBI Taxonomy" id="35688"/>
    <lineage>
        <taxon>Eukaryota</taxon>
        <taxon>Rhodophyta</taxon>
        <taxon>Bangiophyceae</taxon>
        <taxon>Porphyridiales</taxon>
        <taxon>Porphyridiaceae</taxon>
        <taxon>Porphyridium</taxon>
    </lineage>
</organism>
<comment type="similarity">
    <text evidence="1">Belongs to the FPG family.</text>
</comment>
<dbReference type="SMART" id="SM00513">
    <property type="entry name" value="SAP"/>
    <property type="match status" value="1"/>
</dbReference>
<dbReference type="SUPFAM" id="SSF81624">
    <property type="entry name" value="N-terminal domain of MutM-like DNA repair proteins"/>
    <property type="match status" value="1"/>
</dbReference>
<accession>A0A5J4YWY3</accession>